<dbReference type="GO" id="GO:0046983">
    <property type="term" value="F:protein dimerization activity"/>
    <property type="evidence" value="ECO:0007669"/>
    <property type="project" value="InterPro"/>
</dbReference>
<organism evidence="3 4">
    <name type="scientific">Siminovitchia acidinfaciens</name>
    <dbReference type="NCBI Taxonomy" id="2321395"/>
    <lineage>
        <taxon>Bacteria</taxon>
        <taxon>Bacillati</taxon>
        <taxon>Bacillota</taxon>
        <taxon>Bacilli</taxon>
        <taxon>Bacillales</taxon>
        <taxon>Bacillaceae</taxon>
        <taxon>Siminovitchia</taxon>
    </lineage>
</organism>
<dbReference type="GO" id="GO:0005829">
    <property type="term" value="C:cytosol"/>
    <property type="evidence" value="ECO:0007669"/>
    <property type="project" value="TreeGrafter"/>
</dbReference>
<evidence type="ECO:0000256" key="1">
    <source>
        <dbReference type="ARBA" id="ARBA00023125"/>
    </source>
</evidence>
<dbReference type="SUPFAM" id="SSF47413">
    <property type="entry name" value="lambda repressor-like DNA-binding domains"/>
    <property type="match status" value="1"/>
</dbReference>
<dbReference type="SMART" id="SM00530">
    <property type="entry name" value="HTH_XRE"/>
    <property type="match status" value="1"/>
</dbReference>
<dbReference type="InterPro" id="IPR010982">
    <property type="entry name" value="Lambda_DNA-bd_dom_sf"/>
</dbReference>
<dbReference type="InterPro" id="IPR001387">
    <property type="entry name" value="Cro/C1-type_HTH"/>
</dbReference>
<keyword evidence="4" id="KW-1185">Reference proteome</keyword>
<dbReference type="PANTHER" id="PTHR46797">
    <property type="entry name" value="HTH-TYPE TRANSCRIPTIONAL REGULATOR"/>
    <property type="match status" value="1"/>
</dbReference>
<reference evidence="3" key="1">
    <citation type="submission" date="2018-12" db="EMBL/GenBank/DDBJ databases">
        <authorList>
            <person name="Sun L."/>
            <person name="Chen Z."/>
        </authorList>
    </citation>
    <scope>NUCLEOTIDE SEQUENCE [LARGE SCALE GENOMIC DNA]</scope>
    <source>
        <strain evidence="3">3-2-2</strain>
    </source>
</reference>
<name>A0A429XW23_9BACI</name>
<gene>
    <name evidence="3" type="ORF">D4T97_015980</name>
</gene>
<dbReference type="InterPro" id="IPR036281">
    <property type="entry name" value="SinR/SinI_dimer_dom_sf"/>
</dbReference>
<dbReference type="EMBL" id="QYTV02000008">
    <property type="protein sequence ID" value="RST72553.1"/>
    <property type="molecule type" value="Genomic_DNA"/>
</dbReference>
<keyword evidence="1" id="KW-0238">DNA-binding</keyword>
<comment type="caution">
    <text evidence="3">The sequence shown here is derived from an EMBL/GenBank/DDBJ whole genome shotgun (WGS) entry which is preliminary data.</text>
</comment>
<accession>A0A429XW23</accession>
<dbReference type="RefSeq" id="WP_126051761.1">
    <property type="nucleotide sequence ID" value="NZ_QYTV02000008.1"/>
</dbReference>
<dbReference type="Proteomes" id="UP000287156">
    <property type="component" value="Unassembled WGS sequence"/>
</dbReference>
<dbReference type="GO" id="GO:0003700">
    <property type="term" value="F:DNA-binding transcription factor activity"/>
    <property type="evidence" value="ECO:0007669"/>
    <property type="project" value="TreeGrafter"/>
</dbReference>
<dbReference type="PANTHER" id="PTHR46797:SF1">
    <property type="entry name" value="METHYLPHOSPHONATE SYNTHASE"/>
    <property type="match status" value="1"/>
</dbReference>
<dbReference type="OrthoDB" id="1859224at2"/>
<feature type="domain" description="HTH cro/C1-type" evidence="2">
    <location>
        <begin position="8"/>
        <end position="61"/>
    </location>
</feature>
<dbReference type="GO" id="GO:0003677">
    <property type="term" value="F:DNA binding"/>
    <property type="evidence" value="ECO:0007669"/>
    <property type="project" value="UniProtKB-KW"/>
</dbReference>
<dbReference type="Pfam" id="PF01381">
    <property type="entry name" value="HTH_3"/>
    <property type="match status" value="1"/>
</dbReference>
<evidence type="ECO:0000313" key="3">
    <source>
        <dbReference type="EMBL" id="RST72553.1"/>
    </source>
</evidence>
<dbReference type="AlphaFoldDB" id="A0A429XW23"/>
<proteinExistence type="predicted"/>
<dbReference type="CDD" id="cd00093">
    <property type="entry name" value="HTH_XRE"/>
    <property type="match status" value="1"/>
</dbReference>
<evidence type="ECO:0000259" key="2">
    <source>
        <dbReference type="PROSITE" id="PS50943"/>
    </source>
</evidence>
<dbReference type="InterPro" id="IPR050807">
    <property type="entry name" value="TransReg_Diox_bact_type"/>
</dbReference>
<protein>
    <submittedName>
        <fullName evidence="3">XRE family transcriptional regulator</fullName>
    </submittedName>
</protein>
<dbReference type="SUPFAM" id="SSF47406">
    <property type="entry name" value="SinR repressor dimerisation domain-like"/>
    <property type="match status" value="1"/>
</dbReference>
<evidence type="ECO:0000313" key="4">
    <source>
        <dbReference type="Proteomes" id="UP000287156"/>
    </source>
</evidence>
<dbReference type="Gene3D" id="1.10.260.40">
    <property type="entry name" value="lambda repressor-like DNA-binding domains"/>
    <property type="match status" value="1"/>
</dbReference>
<dbReference type="PROSITE" id="PS50943">
    <property type="entry name" value="HTH_CROC1"/>
    <property type="match status" value="1"/>
</dbReference>
<sequence length="113" mass="13156">MIGKNICEIRKRRGLSLTEVANQAGIAKSYLSNIERGLNQNPSINVVERIACVLEVDLKALLKTENSMEFSTQRLDEEWVDFVNRLEESGIEKKQIQEYKTLLEFIKWKNNRK</sequence>